<evidence type="ECO:0000256" key="4">
    <source>
        <dbReference type="ARBA" id="ARBA00022989"/>
    </source>
</evidence>
<keyword evidence="8" id="KW-1185">Reference proteome</keyword>
<feature type="transmembrane region" description="Helical" evidence="6">
    <location>
        <begin position="187"/>
        <end position="207"/>
    </location>
</feature>
<dbReference type="HOGENOM" id="CLU_021555_5_4_1"/>
<dbReference type="VEuPathDB" id="FungiDB:F503_08629"/>
<evidence type="ECO:0000313" key="7">
    <source>
        <dbReference type="EMBL" id="EPE03015.1"/>
    </source>
</evidence>
<dbReference type="PANTHER" id="PTHR30618">
    <property type="entry name" value="NCS1 FAMILY PURINE/PYRIMIDINE TRANSPORTER"/>
    <property type="match status" value="1"/>
</dbReference>
<dbReference type="eggNOG" id="KOG2466">
    <property type="taxonomic scope" value="Eukaryota"/>
</dbReference>
<dbReference type="AlphaFoldDB" id="S3CQT7"/>
<feature type="transmembrane region" description="Helical" evidence="6">
    <location>
        <begin position="123"/>
        <end position="144"/>
    </location>
</feature>
<evidence type="ECO:0000256" key="6">
    <source>
        <dbReference type="SAM" id="Phobius"/>
    </source>
</evidence>
<comment type="subcellular location">
    <subcellularLocation>
        <location evidence="1">Membrane</location>
        <topology evidence="1">Multi-pass membrane protein</topology>
    </subcellularLocation>
</comment>
<accession>S3CQT7</accession>
<dbReference type="GO" id="GO:0015205">
    <property type="term" value="F:nucleobase transmembrane transporter activity"/>
    <property type="evidence" value="ECO:0007669"/>
    <property type="project" value="TreeGrafter"/>
</dbReference>
<gene>
    <name evidence="7" type="ORF">F503_08629</name>
</gene>
<dbReference type="GO" id="GO:0005886">
    <property type="term" value="C:plasma membrane"/>
    <property type="evidence" value="ECO:0007669"/>
    <property type="project" value="TreeGrafter"/>
</dbReference>
<organism evidence="7 8">
    <name type="scientific">Ophiostoma piceae (strain UAMH 11346)</name>
    <name type="common">Sap stain fungus</name>
    <dbReference type="NCBI Taxonomy" id="1262450"/>
    <lineage>
        <taxon>Eukaryota</taxon>
        <taxon>Fungi</taxon>
        <taxon>Dikarya</taxon>
        <taxon>Ascomycota</taxon>
        <taxon>Pezizomycotina</taxon>
        <taxon>Sordariomycetes</taxon>
        <taxon>Sordariomycetidae</taxon>
        <taxon>Ophiostomatales</taxon>
        <taxon>Ophiostomataceae</taxon>
        <taxon>Ophiostoma</taxon>
    </lineage>
</organism>
<feature type="transmembrane region" description="Helical" evidence="6">
    <location>
        <begin position="100"/>
        <end position="117"/>
    </location>
</feature>
<feature type="transmembrane region" description="Helical" evidence="6">
    <location>
        <begin position="227"/>
        <end position="245"/>
    </location>
</feature>
<dbReference type="Proteomes" id="UP000016923">
    <property type="component" value="Unassembled WGS sequence"/>
</dbReference>
<dbReference type="InterPro" id="IPR001248">
    <property type="entry name" value="Pur-cyt_permease"/>
</dbReference>
<keyword evidence="4 6" id="KW-1133">Transmembrane helix</keyword>
<sequence>MKSTKSSWSQGIWFPLICSWVAIMGIVATSASNVVYGTLIWNPVSIVATWDGDGGRAAAFFAGVSWCIAQMGVNISATVISGANDLTSLFPKYVNIRRGVLIQAFISGWVMVPWKIIRSADSLLNFLNSLGIFLGPIMVCCLRLRYYIYLLTTKAIQITDFFIVKRRKLDVPDLYDPHGRYRYWYGINWRALAAMIIAIGPMLPGLINAVNSNISTGGAVYISDLNLYFGIIASGTLYTGLSLLFPAHETSVSELIETTEGVVEEAALGALNEKEKEKI</sequence>
<name>S3CQT7_OPHP1</name>
<dbReference type="Gene3D" id="1.10.4160.10">
    <property type="entry name" value="Hydantoin permease"/>
    <property type="match status" value="1"/>
</dbReference>
<keyword evidence="5 6" id="KW-0472">Membrane</keyword>
<evidence type="ECO:0000256" key="1">
    <source>
        <dbReference type="ARBA" id="ARBA00004141"/>
    </source>
</evidence>
<evidence type="ECO:0000256" key="5">
    <source>
        <dbReference type="ARBA" id="ARBA00023136"/>
    </source>
</evidence>
<keyword evidence="3 6" id="KW-0812">Transmembrane</keyword>
<feature type="transmembrane region" description="Helical" evidence="6">
    <location>
        <begin position="57"/>
        <end position="80"/>
    </location>
</feature>
<feature type="transmembrane region" description="Helical" evidence="6">
    <location>
        <begin position="12"/>
        <end position="37"/>
    </location>
</feature>
<evidence type="ECO:0000256" key="3">
    <source>
        <dbReference type="ARBA" id="ARBA00022692"/>
    </source>
</evidence>
<dbReference type="OrthoDB" id="2018619at2759"/>
<evidence type="ECO:0000256" key="2">
    <source>
        <dbReference type="ARBA" id="ARBA00008974"/>
    </source>
</evidence>
<protein>
    <submittedName>
        <fullName evidence="7">Cytosine-purine permease</fullName>
    </submittedName>
</protein>
<dbReference type="EMBL" id="KE148171">
    <property type="protein sequence ID" value="EPE03015.1"/>
    <property type="molecule type" value="Genomic_DNA"/>
</dbReference>
<reference evidence="7 8" key="1">
    <citation type="journal article" date="2013" name="BMC Genomics">
        <title>The genome and transcriptome of the pine saprophyte Ophiostoma piceae, and a comparison with the bark beetle-associated pine pathogen Grosmannia clavigera.</title>
        <authorList>
            <person name="Haridas S."/>
            <person name="Wang Y."/>
            <person name="Lim L."/>
            <person name="Massoumi Alamouti S."/>
            <person name="Jackman S."/>
            <person name="Docking R."/>
            <person name="Robertson G."/>
            <person name="Birol I."/>
            <person name="Bohlmann J."/>
            <person name="Breuil C."/>
        </authorList>
    </citation>
    <scope>NUCLEOTIDE SEQUENCE [LARGE SCALE GENOMIC DNA]</scope>
    <source>
        <strain evidence="7 8">UAMH 11346</strain>
    </source>
</reference>
<dbReference type="OMA" id="FPAHETS"/>
<comment type="similarity">
    <text evidence="2">Belongs to the purine-cytosine permease (2.A.39) family.</text>
</comment>
<dbReference type="Pfam" id="PF02133">
    <property type="entry name" value="Transp_cyt_pur"/>
    <property type="match status" value="1"/>
</dbReference>
<dbReference type="InterPro" id="IPR045225">
    <property type="entry name" value="Uracil/uridine/allantoin_perm"/>
</dbReference>
<dbReference type="PANTHER" id="PTHR30618:SF0">
    <property type="entry name" value="PURINE-URACIL PERMEASE NCS1"/>
    <property type="match status" value="1"/>
</dbReference>
<evidence type="ECO:0000313" key="8">
    <source>
        <dbReference type="Proteomes" id="UP000016923"/>
    </source>
</evidence>
<proteinExistence type="inferred from homology"/>